<sequence length="387" mass="43716">MRKKGWAAAIAIGLVMAGIHPAESAELSDIRQQRLNLKQDFTKKEAQIDAMDEAEQKYLFELKALDDEVAVVNQKIRDLQSVLDGSVKSVADLRAEIEELTDIIFKREKRIKERLRTMQAQDGLGMYVDIIFDSKNLSQLLEVATVVSTIIKADKELVAEHQADLQILKDQEIFLQQEIVSLEKDQKEMQSLQDQLKKKAEEKQRLLDTVQDTKRESESKLMDMYEVYVNLASQEIAILKEKQNHREEYLAANPEDVFIMPTSGELTSGYGPRWGKLHAGIDIADESPDTVVVAAASGTVIRSYYSATYGNCVLITHKINGKTFTTLYAHLEKSTVTTGQSISKGEMLGYMGNTGDSRGKHLHFEIHEGQWNYEKSNSVDPLVYVRN</sequence>
<evidence type="ECO:0000313" key="5">
    <source>
        <dbReference type="EMBL" id="GAE44152.1"/>
    </source>
</evidence>
<dbReference type="Gene3D" id="2.70.70.10">
    <property type="entry name" value="Glucose Permease (Domain IIA)"/>
    <property type="match status" value="1"/>
</dbReference>
<reference evidence="5 6" key="1">
    <citation type="submission" date="2013-12" db="EMBL/GenBank/DDBJ databases">
        <title>NBRP : Genome information of microbial organism related human and environment.</title>
        <authorList>
            <person name="Hattori M."/>
            <person name="Oshima K."/>
            <person name="Inaba H."/>
            <person name="Suda W."/>
            <person name="Sakamoto M."/>
            <person name="Iino T."/>
            <person name="Kitahara M."/>
            <person name="Oshida Y."/>
            <person name="Iida T."/>
            <person name="Kudo T."/>
            <person name="Itoh T."/>
            <person name="Ahmed I."/>
            <person name="Ohkuma M."/>
        </authorList>
    </citation>
    <scope>NUCLEOTIDE SEQUENCE [LARGE SCALE GENOMIC DNA]</scope>
    <source>
        <strain evidence="5 6">JCM 21738</strain>
    </source>
</reference>
<dbReference type="InterPro" id="IPR057309">
    <property type="entry name" value="PcsB_CC"/>
</dbReference>
<evidence type="ECO:0000256" key="2">
    <source>
        <dbReference type="SAM" id="Coils"/>
    </source>
</evidence>
<evidence type="ECO:0000313" key="6">
    <source>
        <dbReference type="Proteomes" id="UP000018949"/>
    </source>
</evidence>
<dbReference type="Pfam" id="PF01551">
    <property type="entry name" value="Peptidase_M23"/>
    <property type="match status" value="1"/>
</dbReference>
<feature type="coiled-coil region" evidence="2">
    <location>
        <begin position="151"/>
        <end position="220"/>
    </location>
</feature>
<organism evidence="5 6">
    <name type="scientific">Mesobacillus boroniphilus JCM 21738</name>
    <dbReference type="NCBI Taxonomy" id="1294265"/>
    <lineage>
        <taxon>Bacteria</taxon>
        <taxon>Bacillati</taxon>
        <taxon>Bacillota</taxon>
        <taxon>Bacilli</taxon>
        <taxon>Bacillales</taxon>
        <taxon>Bacillaceae</taxon>
        <taxon>Mesobacillus</taxon>
    </lineage>
</organism>
<name>W4RJ29_9BACI</name>
<dbReference type="SUPFAM" id="SSF51261">
    <property type="entry name" value="Duplicated hybrid motif"/>
    <property type="match status" value="1"/>
</dbReference>
<keyword evidence="1" id="KW-0732">Signal</keyword>
<dbReference type="EMBL" id="BAUW01000006">
    <property type="protein sequence ID" value="GAE44152.1"/>
    <property type="molecule type" value="Genomic_DNA"/>
</dbReference>
<dbReference type="Gene3D" id="6.10.250.3150">
    <property type="match status" value="1"/>
</dbReference>
<accession>W4RJ29</accession>
<dbReference type="Proteomes" id="UP000018949">
    <property type="component" value="Unassembled WGS sequence"/>
</dbReference>
<feature type="domain" description="Peptidoglycan hydrolase PcsB coiled-coil" evidence="4">
    <location>
        <begin position="97"/>
        <end position="170"/>
    </location>
</feature>
<dbReference type="eggNOG" id="COG4942">
    <property type="taxonomic scope" value="Bacteria"/>
</dbReference>
<proteinExistence type="predicted"/>
<dbReference type="Pfam" id="PF24568">
    <property type="entry name" value="CC_PcsB"/>
    <property type="match status" value="1"/>
</dbReference>
<dbReference type="InterPro" id="IPR011055">
    <property type="entry name" value="Dup_hybrid_motif"/>
</dbReference>
<evidence type="ECO:0000256" key="1">
    <source>
        <dbReference type="ARBA" id="ARBA00022729"/>
    </source>
</evidence>
<dbReference type="PANTHER" id="PTHR21666:SF270">
    <property type="entry name" value="MUREIN HYDROLASE ACTIVATOR ENVC"/>
    <property type="match status" value="1"/>
</dbReference>
<dbReference type="InterPro" id="IPR050570">
    <property type="entry name" value="Cell_wall_metabolism_enzyme"/>
</dbReference>
<keyword evidence="2" id="KW-0175">Coiled coil</keyword>
<evidence type="ECO:0000259" key="4">
    <source>
        <dbReference type="Pfam" id="PF24568"/>
    </source>
</evidence>
<protein>
    <submittedName>
        <fullName evidence="5">Peptidase</fullName>
    </submittedName>
</protein>
<dbReference type="GO" id="GO:0004222">
    <property type="term" value="F:metalloendopeptidase activity"/>
    <property type="evidence" value="ECO:0007669"/>
    <property type="project" value="TreeGrafter"/>
</dbReference>
<dbReference type="RefSeq" id="WP_023625838.1">
    <property type="nucleotide sequence ID" value="NZ_BAUW01000006.1"/>
</dbReference>
<dbReference type="InterPro" id="IPR016047">
    <property type="entry name" value="M23ase_b-sheet_dom"/>
</dbReference>
<dbReference type="PANTHER" id="PTHR21666">
    <property type="entry name" value="PEPTIDASE-RELATED"/>
    <property type="match status" value="1"/>
</dbReference>
<keyword evidence="6" id="KW-1185">Reference proteome</keyword>
<evidence type="ECO:0000259" key="3">
    <source>
        <dbReference type="Pfam" id="PF01551"/>
    </source>
</evidence>
<comment type="caution">
    <text evidence="5">The sequence shown here is derived from an EMBL/GenBank/DDBJ whole genome shotgun (WGS) entry which is preliminary data.</text>
</comment>
<feature type="domain" description="M23ase beta-sheet core" evidence="3">
    <location>
        <begin position="277"/>
        <end position="370"/>
    </location>
</feature>
<gene>
    <name evidence="5" type="ORF">JCM21738_837</name>
</gene>
<dbReference type="CDD" id="cd12797">
    <property type="entry name" value="M23_peptidase"/>
    <property type="match status" value="1"/>
</dbReference>
<dbReference type="AlphaFoldDB" id="W4RJ29"/>